<name>A0A4Z2ET05_9TELE</name>
<dbReference type="AlphaFoldDB" id="A0A4Z2ET05"/>
<accession>A0A4Z2ET05</accession>
<evidence type="ECO:0000313" key="1">
    <source>
        <dbReference type="EMBL" id="TNN31711.1"/>
    </source>
</evidence>
<reference evidence="1 2" key="1">
    <citation type="submission" date="2019-03" db="EMBL/GenBank/DDBJ databases">
        <title>First draft genome of Liparis tanakae, snailfish: a comprehensive survey of snailfish specific genes.</title>
        <authorList>
            <person name="Kim W."/>
            <person name="Song I."/>
            <person name="Jeong J.-H."/>
            <person name="Kim D."/>
            <person name="Kim S."/>
            <person name="Ryu S."/>
            <person name="Song J.Y."/>
            <person name="Lee S.K."/>
        </authorList>
    </citation>
    <scope>NUCLEOTIDE SEQUENCE [LARGE SCALE GENOMIC DNA]</scope>
    <source>
        <tissue evidence="1">Muscle</tissue>
    </source>
</reference>
<proteinExistence type="predicted"/>
<dbReference type="Proteomes" id="UP000314294">
    <property type="component" value="Unassembled WGS sequence"/>
</dbReference>
<comment type="caution">
    <text evidence="1">The sequence shown here is derived from an EMBL/GenBank/DDBJ whole genome shotgun (WGS) entry which is preliminary data.</text>
</comment>
<protein>
    <submittedName>
        <fullName evidence="1">Uncharacterized protein</fullName>
    </submittedName>
</protein>
<evidence type="ECO:0000313" key="2">
    <source>
        <dbReference type="Proteomes" id="UP000314294"/>
    </source>
</evidence>
<dbReference type="EMBL" id="SRLO01003216">
    <property type="protein sequence ID" value="TNN31711.1"/>
    <property type="molecule type" value="Genomic_DNA"/>
</dbReference>
<organism evidence="1 2">
    <name type="scientific">Liparis tanakae</name>
    <name type="common">Tanaka's snailfish</name>
    <dbReference type="NCBI Taxonomy" id="230148"/>
    <lineage>
        <taxon>Eukaryota</taxon>
        <taxon>Metazoa</taxon>
        <taxon>Chordata</taxon>
        <taxon>Craniata</taxon>
        <taxon>Vertebrata</taxon>
        <taxon>Euteleostomi</taxon>
        <taxon>Actinopterygii</taxon>
        <taxon>Neopterygii</taxon>
        <taxon>Teleostei</taxon>
        <taxon>Neoteleostei</taxon>
        <taxon>Acanthomorphata</taxon>
        <taxon>Eupercaria</taxon>
        <taxon>Perciformes</taxon>
        <taxon>Cottioidei</taxon>
        <taxon>Cottales</taxon>
        <taxon>Liparidae</taxon>
        <taxon>Liparis</taxon>
    </lineage>
</organism>
<sequence>MYKPKHEKNRKVEAAVRPRAEFRPQIALFEAITTACAVQVRLRLLRSPPRKIPPTLQTHNGR</sequence>
<gene>
    <name evidence="1" type="ORF">EYF80_058131</name>
</gene>
<keyword evidence="2" id="KW-1185">Reference proteome</keyword>